<evidence type="ECO:0000256" key="3">
    <source>
        <dbReference type="ARBA" id="ARBA00022741"/>
    </source>
</evidence>
<gene>
    <name evidence="6" type="ORF">JJQ90_02700</name>
</gene>
<comment type="similarity">
    <text evidence="1">Belongs to the ABC transporter superfamily.</text>
</comment>
<dbReference type="EMBL" id="JAERQM010000001">
    <property type="protein sequence ID" value="MBU8542594.1"/>
    <property type="molecule type" value="Genomic_DNA"/>
</dbReference>
<dbReference type="PROSITE" id="PS50893">
    <property type="entry name" value="ABC_TRANSPORTER_2"/>
    <property type="match status" value="1"/>
</dbReference>
<dbReference type="Proteomes" id="UP000689967">
    <property type="component" value="Unassembled WGS sequence"/>
</dbReference>
<name>A0ABS6H2D8_9PROT</name>
<protein>
    <submittedName>
        <fullName evidence="6">ABC transporter ATP-binding protein</fullName>
    </submittedName>
</protein>
<dbReference type="InterPro" id="IPR003439">
    <property type="entry name" value="ABC_transporter-like_ATP-bd"/>
</dbReference>
<dbReference type="InterPro" id="IPR050683">
    <property type="entry name" value="Bact_Polysacc_Export_ATP-bd"/>
</dbReference>
<feature type="domain" description="ABC transporter" evidence="5">
    <location>
        <begin position="2"/>
        <end position="216"/>
    </location>
</feature>
<dbReference type="PANTHER" id="PTHR46743">
    <property type="entry name" value="TEICHOIC ACIDS EXPORT ATP-BINDING PROTEIN TAGH"/>
    <property type="match status" value="1"/>
</dbReference>
<dbReference type="InterPro" id="IPR015860">
    <property type="entry name" value="ABC_transpr_TagH-like"/>
</dbReference>
<proteinExistence type="inferred from homology"/>
<keyword evidence="2" id="KW-0813">Transport</keyword>
<dbReference type="PANTHER" id="PTHR46743:SF2">
    <property type="entry name" value="TEICHOIC ACIDS EXPORT ATP-BINDING PROTEIN TAGH"/>
    <property type="match status" value="1"/>
</dbReference>
<evidence type="ECO:0000313" key="6">
    <source>
        <dbReference type="EMBL" id="MBU8542594.1"/>
    </source>
</evidence>
<accession>A0ABS6H2D8</accession>
<dbReference type="RefSeq" id="WP_216872902.1">
    <property type="nucleotide sequence ID" value="NZ_JAERQM010000001.1"/>
</dbReference>
<keyword evidence="4 6" id="KW-0067">ATP-binding</keyword>
<evidence type="ECO:0000259" key="5">
    <source>
        <dbReference type="PROSITE" id="PS50893"/>
    </source>
</evidence>
<organism evidence="6 7">
    <name type="scientific">Falsiroseomonas oleicola</name>
    <dbReference type="NCBI Taxonomy" id="2801474"/>
    <lineage>
        <taxon>Bacteria</taxon>
        <taxon>Pseudomonadati</taxon>
        <taxon>Pseudomonadota</taxon>
        <taxon>Alphaproteobacteria</taxon>
        <taxon>Acetobacterales</taxon>
        <taxon>Roseomonadaceae</taxon>
        <taxon>Falsiroseomonas</taxon>
    </lineage>
</organism>
<dbReference type="GO" id="GO:0005524">
    <property type="term" value="F:ATP binding"/>
    <property type="evidence" value="ECO:0007669"/>
    <property type="project" value="UniProtKB-KW"/>
</dbReference>
<dbReference type="SMART" id="SM00382">
    <property type="entry name" value="AAA"/>
    <property type="match status" value="1"/>
</dbReference>
<dbReference type="CDD" id="cd03220">
    <property type="entry name" value="ABC_KpsT_Wzt"/>
    <property type="match status" value="1"/>
</dbReference>
<dbReference type="Pfam" id="PF00005">
    <property type="entry name" value="ABC_tran"/>
    <property type="match status" value="1"/>
</dbReference>
<evidence type="ECO:0000313" key="7">
    <source>
        <dbReference type="Proteomes" id="UP000689967"/>
    </source>
</evidence>
<evidence type="ECO:0000256" key="2">
    <source>
        <dbReference type="ARBA" id="ARBA00022448"/>
    </source>
</evidence>
<evidence type="ECO:0000256" key="1">
    <source>
        <dbReference type="ARBA" id="ARBA00005417"/>
    </source>
</evidence>
<keyword evidence="3" id="KW-0547">Nucleotide-binding</keyword>
<sequence length="216" mass="23881">MIYFDRVSKHYDLRGGGKKHVLRNVSGIIRPGDSVGILGRNGAGKSTLVRMLAGVEHPTSGRIERRMSVSWPLAHGVGLQNSMSGADNARFIARIYNQPVQRVLDFVEDFAELGPYMNMPAKTYSVGMMGRLLLGLSFAVDFDCYLIDEVTATGDQRFVNRAQKILAEKTRGRSLVLVTHVPDHLKLYCRTAAVLNEGSLTFFEDVDEAVATYTAL</sequence>
<comment type="caution">
    <text evidence="6">The sequence shown here is derived from an EMBL/GenBank/DDBJ whole genome shotgun (WGS) entry which is preliminary data.</text>
</comment>
<evidence type="ECO:0000256" key="4">
    <source>
        <dbReference type="ARBA" id="ARBA00022840"/>
    </source>
</evidence>
<reference evidence="6 7" key="1">
    <citation type="submission" date="2021-01" db="EMBL/GenBank/DDBJ databases">
        <title>Roseomonas sp. nov, a bacterium isolated from an oil production mixture in Yumen Oilfield.</title>
        <authorList>
            <person name="Wu D."/>
        </authorList>
    </citation>
    <scope>NUCLEOTIDE SEQUENCE [LARGE SCALE GENOMIC DNA]</scope>
    <source>
        <strain evidence="6 7">ROY-5-3</strain>
    </source>
</reference>
<keyword evidence="7" id="KW-1185">Reference proteome</keyword>
<dbReference type="InterPro" id="IPR003593">
    <property type="entry name" value="AAA+_ATPase"/>
</dbReference>